<protein>
    <recommendedName>
        <fullName evidence="8">MIF4G domain-containing protein</fullName>
    </recommendedName>
</protein>
<evidence type="ECO:0008006" key="8">
    <source>
        <dbReference type="Google" id="ProtNLM"/>
    </source>
</evidence>
<dbReference type="GO" id="GO:0005737">
    <property type="term" value="C:cytoplasm"/>
    <property type="evidence" value="ECO:0007669"/>
    <property type="project" value="TreeGrafter"/>
</dbReference>
<accession>A0AA39HSD7</accession>
<dbReference type="SUPFAM" id="SSF140959">
    <property type="entry name" value="Indolic compounds 2,3-dioxygenase-like"/>
    <property type="match status" value="1"/>
</dbReference>
<evidence type="ECO:0000256" key="4">
    <source>
        <dbReference type="PIRSR" id="PIRSR600898-1"/>
    </source>
</evidence>
<feature type="region of interest" description="Disordered" evidence="5">
    <location>
        <begin position="413"/>
        <end position="577"/>
    </location>
</feature>
<dbReference type="Proteomes" id="UP001175271">
    <property type="component" value="Unassembled WGS sequence"/>
</dbReference>
<comment type="similarity">
    <text evidence="1">Belongs to the indoleamine 2,3-dioxygenase family.</text>
</comment>
<dbReference type="PANTHER" id="PTHR28657:SF5">
    <property type="entry name" value="INDOLEAMINE 2,3-DIOXYGENASE"/>
    <property type="match status" value="1"/>
</dbReference>
<evidence type="ECO:0000313" key="6">
    <source>
        <dbReference type="EMBL" id="KAK0411203.1"/>
    </source>
</evidence>
<dbReference type="Gene3D" id="1.25.40.180">
    <property type="match status" value="1"/>
</dbReference>
<evidence type="ECO:0000256" key="2">
    <source>
        <dbReference type="ARBA" id="ARBA00022723"/>
    </source>
</evidence>
<evidence type="ECO:0000256" key="5">
    <source>
        <dbReference type="SAM" id="MobiDB-lite"/>
    </source>
</evidence>
<gene>
    <name evidence="6" type="ORF">QR680_005539</name>
</gene>
<dbReference type="GO" id="GO:0019441">
    <property type="term" value="P:L-tryptophan catabolic process to kynurenine"/>
    <property type="evidence" value="ECO:0007669"/>
    <property type="project" value="InterPro"/>
</dbReference>
<sequence>MTVDVLKRFCISVEYGFLLESPDRHLPEKYLPWEDLAERVPELVGTAELDAEVQALPLLEVDELRTHRQLRLAHLQLCTLSAAFLWSDPEKPKLFLPRPIAVPFFEVSRRLGIPPVPSHGTICLANWRLIDDTEWKAENLDIIAFRFLRDRGNAWFFVNTAQDLAPAICAVADVVAKAATSEKISEEEFVFCMKAITKGLREAGGTLLEMKKHLRPEVFYHGFRQFLNGYTEGAFSKQGGLIFQGLEHLGPMPIGGASAAQSSTIQTFDAFLKIVHDEKPSDFLLSQRGFMPAPHREFIEWVQENSPEDVRSAPGYAEVVEELHRFRSLHIRIVTSYIINMKKRSGTAMGTGGTLIMHFLKTPISAFSRSPLPSRSIRSNLSLPSPLLASSSSSLAPSLLSVLVESKGRIGGVSMSTPKENDASAAVASSTNGERRSKKPSSRPSMQIYRPPGLRSSDENQQAKPLSAAGPKQPKKNPNEPLEENNNDNNERSVFSERAENSSSPLSTSSASSPNGSARETLKRNDSSVSNSSQRSQHRASPPVMTAKTLVGAGASRGHKKEHTPLRPANQQKKKSFGPKEVEEIVLGFKQLNFVKEAANIDLFLAGNLENTDLARSIAQALVQFAIEESRMNGKNVARLSAQVMDSPAGKVFHMGLVTSVTQYFDCRSQLRVDHFRVWIAFLNFVSDLYANLGFTYQGELVNVVFQIFDYMLKPPILDSLKIEELECLIGALLSVGYDLERHCPDQLGVLKELIRDALIEVHEPWARKMILLLMELSASGWKLSSDANDYYFA</sequence>
<name>A0AA39HSD7_9BILA</name>
<evidence type="ECO:0000256" key="3">
    <source>
        <dbReference type="ARBA" id="ARBA00023004"/>
    </source>
</evidence>
<evidence type="ECO:0000256" key="1">
    <source>
        <dbReference type="ARBA" id="ARBA00007119"/>
    </source>
</evidence>
<keyword evidence="3 4" id="KW-0408">Iron</keyword>
<dbReference type="AlphaFoldDB" id="A0AA39HSD7"/>
<comment type="caution">
    <text evidence="6">The sequence shown here is derived from an EMBL/GenBank/DDBJ whole genome shotgun (WGS) entry which is preliminary data.</text>
</comment>
<feature type="compositionally biased region" description="Low complexity" evidence="5">
    <location>
        <begin position="501"/>
        <end position="518"/>
    </location>
</feature>
<dbReference type="GO" id="GO:0046872">
    <property type="term" value="F:metal ion binding"/>
    <property type="evidence" value="ECO:0007669"/>
    <property type="project" value="UniProtKB-KW"/>
</dbReference>
<keyword evidence="7" id="KW-1185">Reference proteome</keyword>
<keyword evidence="4" id="KW-0349">Heme</keyword>
<reference evidence="6" key="1">
    <citation type="submission" date="2023-06" db="EMBL/GenBank/DDBJ databases">
        <title>Genomic analysis of the entomopathogenic nematode Steinernema hermaphroditum.</title>
        <authorList>
            <person name="Schwarz E.M."/>
            <person name="Heppert J.K."/>
            <person name="Baniya A."/>
            <person name="Schwartz H.T."/>
            <person name="Tan C.-H."/>
            <person name="Antoshechkin I."/>
            <person name="Sternberg P.W."/>
            <person name="Goodrich-Blair H."/>
            <person name="Dillman A.R."/>
        </authorList>
    </citation>
    <scope>NUCLEOTIDE SEQUENCE</scope>
    <source>
        <strain evidence="6">PS9179</strain>
        <tissue evidence="6">Whole animal</tissue>
    </source>
</reference>
<feature type="binding site" description="proximal binding residue" evidence="4">
    <location>
        <position position="330"/>
    </location>
    <ligand>
        <name>heme b</name>
        <dbReference type="ChEBI" id="CHEBI:60344"/>
    </ligand>
    <ligandPart>
        <name>Fe</name>
        <dbReference type="ChEBI" id="CHEBI:18248"/>
    </ligandPart>
</feature>
<dbReference type="EMBL" id="JAUCMV010000003">
    <property type="protein sequence ID" value="KAK0411203.1"/>
    <property type="molecule type" value="Genomic_DNA"/>
</dbReference>
<dbReference type="GO" id="GO:0020037">
    <property type="term" value="F:heme binding"/>
    <property type="evidence" value="ECO:0007669"/>
    <property type="project" value="InterPro"/>
</dbReference>
<evidence type="ECO:0000313" key="7">
    <source>
        <dbReference type="Proteomes" id="UP001175271"/>
    </source>
</evidence>
<dbReference type="Gene3D" id="1.20.58.480">
    <property type="match status" value="1"/>
</dbReference>
<dbReference type="Pfam" id="PF01231">
    <property type="entry name" value="IDO"/>
    <property type="match status" value="1"/>
</dbReference>
<keyword evidence="2 4" id="KW-0479">Metal-binding</keyword>
<dbReference type="GO" id="GO:0004833">
    <property type="term" value="F:L-tryptophan 2,3-dioxygenase activity"/>
    <property type="evidence" value="ECO:0007669"/>
    <property type="project" value="TreeGrafter"/>
</dbReference>
<dbReference type="InterPro" id="IPR000898">
    <property type="entry name" value="Indolamine_dOase"/>
</dbReference>
<dbReference type="GO" id="GO:0034354">
    <property type="term" value="P:'de novo' NAD+ biosynthetic process from L-tryptophan"/>
    <property type="evidence" value="ECO:0007669"/>
    <property type="project" value="TreeGrafter"/>
</dbReference>
<dbReference type="InterPro" id="IPR037217">
    <property type="entry name" value="Trp/Indoleamine_2_3_dOase-like"/>
</dbReference>
<dbReference type="PANTHER" id="PTHR28657">
    <property type="entry name" value="INDOLEAMINE 2,3-DIOXYGENASE"/>
    <property type="match status" value="1"/>
</dbReference>
<proteinExistence type="inferred from homology"/>
<dbReference type="GO" id="GO:0033754">
    <property type="term" value="F:indoleamine 2,3-dioxygenase activity"/>
    <property type="evidence" value="ECO:0007669"/>
    <property type="project" value="TreeGrafter"/>
</dbReference>
<organism evidence="6 7">
    <name type="scientific">Steinernema hermaphroditum</name>
    <dbReference type="NCBI Taxonomy" id="289476"/>
    <lineage>
        <taxon>Eukaryota</taxon>
        <taxon>Metazoa</taxon>
        <taxon>Ecdysozoa</taxon>
        <taxon>Nematoda</taxon>
        <taxon>Chromadorea</taxon>
        <taxon>Rhabditida</taxon>
        <taxon>Tylenchina</taxon>
        <taxon>Panagrolaimomorpha</taxon>
        <taxon>Strongyloidoidea</taxon>
        <taxon>Steinernematidae</taxon>
        <taxon>Steinernema</taxon>
    </lineage>
</organism>
<feature type="compositionally biased region" description="Basic and acidic residues" evidence="5">
    <location>
        <begin position="489"/>
        <end position="500"/>
    </location>
</feature>